<accession>A0A067F723</accession>
<keyword evidence="1" id="KW-0472">Membrane</keyword>
<dbReference type="Proteomes" id="UP000027120">
    <property type="component" value="Unassembled WGS sequence"/>
</dbReference>
<feature type="transmembrane region" description="Helical" evidence="1">
    <location>
        <begin position="39"/>
        <end position="70"/>
    </location>
</feature>
<protein>
    <submittedName>
        <fullName evidence="2">Uncharacterized protein</fullName>
    </submittedName>
</protein>
<sequence>PDWNPKVEGLPFLFPPFPSFSFSFSFPPPNGERHPPKQAAITVSLILLIQTFSVFIYLFSISFSCAFHLLSHSRCI</sequence>
<feature type="non-terminal residue" evidence="2">
    <location>
        <position position="76"/>
    </location>
</feature>
<keyword evidence="1" id="KW-1133">Transmembrane helix</keyword>
<dbReference type="AlphaFoldDB" id="A0A067F723"/>
<feature type="non-terminal residue" evidence="2">
    <location>
        <position position="1"/>
    </location>
</feature>
<organism evidence="2 3">
    <name type="scientific">Citrus sinensis</name>
    <name type="common">Sweet orange</name>
    <name type="synonym">Citrus aurantium var. sinensis</name>
    <dbReference type="NCBI Taxonomy" id="2711"/>
    <lineage>
        <taxon>Eukaryota</taxon>
        <taxon>Viridiplantae</taxon>
        <taxon>Streptophyta</taxon>
        <taxon>Embryophyta</taxon>
        <taxon>Tracheophyta</taxon>
        <taxon>Spermatophyta</taxon>
        <taxon>Magnoliopsida</taxon>
        <taxon>eudicotyledons</taxon>
        <taxon>Gunneridae</taxon>
        <taxon>Pentapetalae</taxon>
        <taxon>rosids</taxon>
        <taxon>malvids</taxon>
        <taxon>Sapindales</taxon>
        <taxon>Rutaceae</taxon>
        <taxon>Aurantioideae</taxon>
        <taxon>Citrus</taxon>
    </lineage>
</organism>
<gene>
    <name evidence="2" type="ORF">CISIN_1g0469461mg</name>
</gene>
<evidence type="ECO:0000313" key="2">
    <source>
        <dbReference type="EMBL" id="KDO59006.1"/>
    </source>
</evidence>
<dbReference type="EMBL" id="KK784943">
    <property type="protein sequence ID" value="KDO59006.1"/>
    <property type="molecule type" value="Genomic_DNA"/>
</dbReference>
<evidence type="ECO:0000256" key="1">
    <source>
        <dbReference type="SAM" id="Phobius"/>
    </source>
</evidence>
<keyword evidence="3" id="KW-1185">Reference proteome</keyword>
<evidence type="ECO:0000313" key="3">
    <source>
        <dbReference type="Proteomes" id="UP000027120"/>
    </source>
</evidence>
<keyword evidence="1" id="KW-0812">Transmembrane</keyword>
<reference evidence="2 3" key="1">
    <citation type="submission" date="2014-04" db="EMBL/GenBank/DDBJ databases">
        <authorList>
            <consortium name="International Citrus Genome Consortium"/>
            <person name="Gmitter F."/>
            <person name="Chen C."/>
            <person name="Farmerie W."/>
            <person name="Harkins T."/>
            <person name="Desany B."/>
            <person name="Mohiuddin M."/>
            <person name="Kodira C."/>
            <person name="Borodovsky M."/>
            <person name="Lomsadze A."/>
            <person name="Burns P."/>
            <person name="Jenkins J."/>
            <person name="Prochnik S."/>
            <person name="Shu S."/>
            <person name="Chapman J."/>
            <person name="Pitluck S."/>
            <person name="Schmutz J."/>
            <person name="Rokhsar D."/>
        </authorList>
    </citation>
    <scope>NUCLEOTIDE SEQUENCE</scope>
</reference>
<proteinExistence type="predicted"/>
<name>A0A067F723_CITSI</name>